<sequence>MKNIWGIIVLVLLIFTWALTTATFGTSWYRLHDELTNRGWAYFKYSHYDIGPDTYSISGSNIQKVLQTCLAFACISWIFTTVTIFINIMDRVKSGVSLFKVARFLPIGSFLFALFSVLVLIAWPKAFKKDCEKNASYLTWAATGCGDWGCFKDLRVGGDCEPYAGWACMIVSTITSFIAALISAIFTRYGVSA</sequence>
<evidence type="ECO:0000313" key="3">
    <source>
        <dbReference type="Proteomes" id="UP000001396"/>
    </source>
</evidence>
<dbReference type="Proteomes" id="UP000001396">
    <property type="component" value="Unassembled WGS sequence"/>
</dbReference>
<dbReference type="AlphaFoldDB" id="D3B9P9"/>
<dbReference type="RefSeq" id="XP_020434078.1">
    <property type="nucleotide sequence ID" value="XM_020576089.1"/>
</dbReference>
<dbReference type="InterPro" id="IPR040291">
    <property type="entry name" value="DDB_G0287341-like"/>
</dbReference>
<keyword evidence="1" id="KW-0472">Membrane</keyword>
<feature type="transmembrane region" description="Helical" evidence="1">
    <location>
        <begin position="7"/>
        <end position="29"/>
    </location>
</feature>
<dbReference type="InParanoid" id="D3B9P9"/>
<dbReference type="PANTHER" id="PTHR35202:SF5">
    <property type="entry name" value="TRANSMEMBRANE PROTEIN"/>
    <property type="match status" value="1"/>
</dbReference>
<dbReference type="OMA" id="FACISWI"/>
<dbReference type="GeneID" id="31360681"/>
<proteinExistence type="predicted"/>
<comment type="caution">
    <text evidence="2">The sequence shown here is derived from an EMBL/GenBank/DDBJ whole genome shotgun (WGS) entry which is preliminary data.</text>
</comment>
<dbReference type="EMBL" id="ADBJ01000022">
    <property type="protein sequence ID" value="EFA81961.1"/>
    <property type="molecule type" value="Genomic_DNA"/>
</dbReference>
<feature type="transmembrane region" description="Helical" evidence="1">
    <location>
        <begin position="101"/>
        <end position="123"/>
    </location>
</feature>
<keyword evidence="1" id="KW-1133">Transmembrane helix</keyword>
<evidence type="ECO:0000256" key="1">
    <source>
        <dbReference type="SAM" id="Phobius"/>
    </source>
</evidence>
<feature type="transmembrane region" description="Helical" evidence="1">
    <location>
        <begin position="65"/>
        <end position="89"/>
    </location>
</feature>
<keyword evidence="1" id="KW-0812">Transmembrane</keyword>
<feature type="transmembrane region" description="Helical" evidence="1">
    <location>
        <begin position="163"/>
        <end position="186"/>
    </location>
</feature>
<organism evidence="2 3">
    <name type="scientific">Heterostelium pallidum (strain ATCC 26659 / Pp 5 / PN500)</name>
    <name type="common">Cellular slime mold</name>
    <name type="synonym">Polysphondylium pallidum</name>
    <dbReference type="NCBI Taxonomy" id="670386"/>
    <lineage>
        <taxon>Eukaryota</taxon>
        <taxon>Amoebozoa</taxon>
        <taxon>Evosea</taxon>
        <taxon>Eumycetozoa</taxon>
        <taxon>Dictyostelia</taxon>
        <taxon>Acytosteliales</taxon>
        <taxon>Acytosteliaceae</taxon>
        <taxon>Heterostelium</taxon>
    </lineage>
</organism>
<gene>
    <name evidence="2" type="ORF">PPL_05195</name>
</gene>
<accession>D3B9P9</accession>
<name>D3B9P9_HETP5</name>
<evidence type="ECO:0000313" key="2">
    <source>
        <dbReference type="EMBL" id="EFA81961.1"/>
    </source>
</evidence>
<reference evidence="2 3" key="1">
    <citation type="journal article" date="2011" name="Genome Res.">
        <title>Phylogeny-wide analysis of social amoeba genomes highlights ancient origins for complex intercellular communication.</title>
        <authorList>
            <person name="Heidel A.J."/>
            <person name="Lawal H.M."/>
            <person name="Felder M."/>
            <person name="Schilde C."/>
            <person name="Helps N.R."/>
            <person name="Tunggal B."/>
            <person name="Rivero F."/>
            <person name="John U."/>
            <person name="Schleicher M."/>
            <person name="Eichinger L."/>
            <person name="Platzer M."/>
            <person name="Noegel A.A."/>
            <person name="Schaap P."/>
            <person name="Gloeckner G."/>
        </authorList>
    </citation>
    <scope>NUCLEOTIDE SEQUENCE [LARGE SCALE GENOMIC DNA]</scope>
    <source>
        <strain evidence="3">ATCC 26659 / Pp 5 / PN500</strain>
    </source>
</reference>
<protein>
    <submittedName>
        <fullName evidence="2">Uncharacterized protein</fullName>
    </submittedName>
</protein>
<keyword evidence="3" id="KW-1185">Reference proteome</keyword>
<dbReference type="PANTHER" id="PTHR35202">
    <property type="entry name" value="TRANSMEMBRANE PROTEIN-RELATED"/>
    <property type="match status" value="1"/>
</dbReference>